<evidence type="ECO:0000256" key="1">
    <source>
        <dbReference type="SAM" id="MobiDB-lite"/>
    </source>
</evidence>
<reference evidence="3" key="1">
    <citation type="submission" date="2023-06" db="EMBL/GenBank/DDBJ databases">
        <title>Genome-scale phylogeny and comparative genomics of the fungal order Sordariales.</title>
        <authorList>
            <consortium name="Lawrence Berkeley National Laboratory"/>
            <person name="Hensen N."/>
            <person name="Bonometti L."/>
            <person name="Westerberg I."/>
            <person name="Brannstrom I.O."/>
            <person name="Guillou S."/>
            <person name="Cros-Aarteil S."/>
            <person name="Calhoun S."/>
            <person name="Haridas S."/>
            <person name="Kuo A."/>
            <person name="Mondo S."/>
            <person name="Pangilinan J."/>
            <person name="Riley R."/>
            <person name="Labutti K."/>
            <person name="Andreopoulos B."/>
            <person name="Lipzen A."/>
            <person name="Chen C."/>
            <person name="Yanf M."/>
            <person name="Daum C."/>
            <person name="Ng V."/>
            <person name="Clum A."/>
            <person name="Steindorff A."/>
            <person name="Ohm R."/>
            <person name="Martin F."/>
            <person name="Silar P."/>
            <person name="Natvig D."/>
            <person name="Lalanne C."/>
            <person name="Gautier V."/>
            <person name="Ament-Velasquez S.L."/>
            <person name="Kruys A."/>
            <person name="Hutchinson M.I."/>
            <person name="Powell A.J."/>
            <person name="Barry K."/>
            <person name="Miller A.N."/>
            <person name="Grigoriev I.V."/>
            <person name="Debuchy R."/>
            <person name="Gladieux P."/>
            <person name="Thoren M.H."/>
            <person name="Johannesson H."/>
        </authorList>
    </citation>
    <scope>NUCLEOTIDE SEQUENCE</scope>
    <source>
        <strain evidence="3">CBS 540.89</strain>
    </source>
</reference>
<dbReference type="EMBL" id="JAUKTV010000003">
    <property type="protein sequence ID" value="KAK0742056.1"/>
    <property type="molecule type" value="Genomic_DNA"/>
</dbReference>
<comment type="caution">
    <text evidence="3">The sequence shown here is derived from an EMBL/GenBank/DDBJ whole genome shotgun (WGS) entry which is preliminary data.</text>
</comment>
<feature type="region of interest" description="Disordered" evidence="1">
    <location>
        <begin position="1"/>
        <end position="51"/>
    </location>
</feature>
<keyword evidence="2" id="KW-0472">Membrane</keyword>
<evidence type="ECO:0000256" key="2">
    <source>
        <dbReference type="SAM" id="Phobius"/>
    </source>
</evidence>
<accession>A0AA40EMH3</accession>
<proteinExistence type="predicted"/>
<protein>
    <submittedName>
        <fullName evidence="3">Uncharacterized protein</fullName>
    </submittedName>
</protein>
<organism evidence="3 4">
    <name type="scientific">Apiosordaria backusii</name>
    <dbReference type="NCBI Taxonomy" id="314023"/>
    <lineage>
        <taxon>Eukaryota</taxon>
        <taxon>Fungi</taxon>
        <taxon>Dikarya</taxon>
        <taxon>Ascomycota</taxon>
        <taxon>Pezizomycotina</taxon>
        <taxon>Sordariomycetes</taxon>
        <taxon>Sordariomycetidae</taxon>
        <taxon>Sordariales</taxon>
        <taxon>Lasiosphaeriaceae</taxon>
        <taxon>Apiosordaria</taxon>
    </lineage>
</organism>
<name>A0AA40EMH3_9PEZI</name>
<keyword evidence="2" id="KW-0812">Transmembrane</keyword>
<keyword evidence="2" id="KW-1133">Transmembrane helix</keyword>
<sequence>MESPTRQPSPPVWADLGENPGENHDSTSTSDAEAADEDQMTEDVNPSAGETFPVGRWRCVLEPLTKEDRGRLYNRMTEEELGEHRALNRWANHERLGACPVPRCGRCWNGFMERAFPVVVFAFLGCLVLEWMVKQLVAVILYGWTEED</sequence>
<keyword evidence="4" id="KW-1185">Reference proteome</keyword>
<dbReference type="Proteomes" id="UP001172159">
    <property type="component" value="Unassembled WGS sequence"/>
</dbReference>
<evidence type="ECO:0000313" key="3">
    <source>
        <dbReference type="EMBL" id="KAK0742056.1"/>
    </source>
</evidence>
<feature type="transmembrane region" description="Helical" evidence="2">
    <location>
        <begin position="118"/>
        <end position="144"/>
    </location>
</feature>
<evidence type="ECO:0000313" key="4">
    <source>
        <dbReference type="Proteomes" id="UP001172159"/>
    </source>
</evidence>
<dbReference type="AlphaFoldDB" id="A0AA40EMH3"/>
<gene>
    <name evidence="3" type="ORF">B0T21DRAFT_408902</name>
</gene>